<name>A0A0E9VX03_ANGAN</name>
<dbReference type="EMBL" id="GBXM01026809">
    <property type="protein sequence ID" value="JAH81768.1"/>
    <property type="molecule type" value="Transcribed_RNA"/>
</dbReference>
<proteinExistence type="predicted"/>
<protein>
    <submittedName>
        <fullName evidence="1">Uncharacterized protein</fullName>
    </submittedName>
</protein>
<evidence type="ECO:0000313" key="1">
    <source>
        <dbReference type="EMBL" id="JAH81768.1"/>
    </source>
</evidence>
<accession>A0A0E9VX03</accession>
<reference evidence="1" key="2">
    <citation type="journal article" date="2015" name="Fish Shellfish Immunol.">
        <title>Early steps in the European eel (Anguilla anguilla)-Vibrio vulnificus interaction in the gills: Role of the RtxA13 toxin.</title>
        <authorList>
            <person name="Callol A."/>
            <person name="Pajuelo D."/>
            <person name="Ebbesson L."/>
            <person name="Teles M."/>
            <person name="MacKenzie S."/>
            <person name="Amaro C."/>
        </authorList>
    </citation>
    <scope>NUCLEOTIDE SEQUENCE</scope>
</reference>
<sequence length="31" mass="3584">MICQRRKGRRVGKSFKTLYRILPDGPCVCVC</sequence>
<reference evidence="1" key="1">
    <citation type="submission" date="2014-11" db="EMBL/GenBank/DDBJ databases">
        <authorList>
            <person name="Amaro Gonzalez C."/>
        </authorList>
    </citation>
    <scope>NUCLEOTIDE SEQUENCE</scope>
</reference>
<organism evidence="1">
    <name type="scientific">Anguilla anguilla</name>
    <name type="common">European freshwater eel</name>
    <name type="synonym">Muraena anguilla</name>
    <dbReference type="NCBI Taxonomy" id="7936"/>
    <lineage>
        <taxon>Eukaryota</taxon>
        <taxon>Metazoa</taxon>
        <taxon>Chordata</taxon>
        <taxon>Craniata</taxon>
        <taxon>Vertebrata</taxon>
        <taxon>Euteleostomi</taxon>
        <taxon>Actinopterygii</taxon>
        <taxon>Neopterygii</taxon>
        <taxon>Teleostei</taxon>
        <taxon>Anguilliformes</taxon>
        <taxon>Anguillidae</taxon>
        <taxon>Anguilla</taxon>
    </lineage>
</organism>
<dbReference type="AlphaFoldDB" id="A0A0E9VX03"/>